<dbReference type="Proteomes" id="UP001442841">
    <property type="component" value="Chromosome"/>
</dbReference>
<reference evidence="2 3" key="1">
    <citation type="submission" date="2024-04" db="EMBL/GenBank/DDBJ databases">
        <title>Isolation of an actinomycete strain from pig manure.</title>
        <authorList>
            <person name="Gong T."/>
            <person name="Yu Z."/>
            <person name="An M."/>
            <person name="Wei C."/>
            <person name="Yang W."/>
            <person name="Liu L."/>
        </authorList>
    </citation>
    <scope>NUCLEOTIDE SEQUENCE [LARGE SCALE GENOMIC DNA]</scope>
    <source>
        <strain evidence="2 3">ZF39</strain>
    </source>
</reference>
<feature type="transmembrane region" description="Helical" evidence="1">
    <location>
        <begin position="67"/>
        <end position="92"/>
    </location>
</feature>
<organism evidence="2 3">
    <name type="scientific">Ammonicoccus fulvus</name>
    <dbReference type="NCBI Taxonomy" id="3138240"/>
    <lineage>
        <taxon>Bacteria</taxon>
        <taxon>Bacillati</taxon>
        <taxon>Actinomycetota</taxon>
        <taxon>Actinomycetes</taxon>
        <taxon>Propionibacteriales</taxon>
        <taxon>Propionibacteriaceae</taxon>
        <taxon>Ammonicoccus</taxon>
    </lineage>
</organism>
<evidence type="ECO:0000313" key="2">
    <source>
        <dbReference type="EMBL" id="XAN07805.1"/>
    </source>
</evidence>
<gene>
    <name evidence="2" type="ORF">AADG42_10975</name>
</gene>
<dbReference type="EMBL" id="CP154795">
    <property type="protein sequence ID" value="XAN07805.1"/>
    <property type="molecule type" value="Genomic_DNA"/>
</dbReference>
<keyword evidence="1" id="KW-0472">Membrane</keyword>
<evidence type="ECO:0000313" key="3">
    <source>
        <dbReference type="Proteomes" id="UP001442841"/>
    </source>
</evidence>
<proteinExistence type="predicted"/>
<sequence length="171" mass="18010">MTDQPTTQLPAISAPIPRPAAWEDPDTRRSARRGLWIALLLLVVGLVAAGAAVALVLLGYLSDDWGLPVLVAAGGLAGGALAGGITMLILWIRLRGLLRAGPWVTGALTLGDGRRAELVHGRSVSEVELDVRSGSLGDPDDRVEVDVRSDGEHMVLTIPGGRHFFRAKAVD</sequence>
<accession>A0ABZ3FRK9</accession>
<keyword evidence="1" id="KW-0812">Transmembrane</keyword>
<name>A0ABZ3FRK9_9ACTN</name>
<evidence type="ECO:0000256" key="1">
    <source>
        <dbReference type="SAM" id="Phobius"/>
    </source>
</evidence>
<keyword evidence="1" id="KW-1133">Transmembrane helix</keyword>
<dbReference type="RefSeq" id="WP_425309263.1">
    <property type="nucleotide sequence ID" value="NZ_CP154795.1"/>
</dbReference>
<keyword evidence="3" id="KW-1185">Reference proteome</keyword>
<protein>
    <submittedName>
        <fullName evidence="2">Uncharacterized protein</fullName>
    </submittedName>
</protein>
<feature type="transmembrane region" description="Helical" evidence="1">
    <location>
        <begin position="35"/>
        <end position="61"/>
    </location>
</feature>